<evidence type="ECO:0000313" key="1">
    <source>
        <dbReference type="EMBL" id="KAJ9653945.1"/>
    </source>
</evidence>
<dbReference type="Proteomes" id="UP001172386">
    <property type="component" value="Unassembled WGS sequence"/>
</dbReference>
<accession>A0ACC3A1K2</accession>
<organism evidence="1 2">
    <name type="scientific">Neophaeococcomyces mojaviensis</name>
    <dbReference type="NCBI Taxonomy" id="3383035"/>
    <lineage>
        <taxon>Eukaryota</taxon>
        <taxon>Fungi</taxon>
        <taxon>Dikarya</taxon>
        <taxon>Ascomycota</taxon>
        <taxon>Pezizomycotina</taxon>
        <taxon>Eurotiomycetes</taxon>
        <taxon>Chaetothyriomycetidae</taxon>
        <taxon>Chaetothyriales</taxon>
        <taxon>Chaetothyriales incertae sedis</taxon>
        <taxon>Neophaeococcomyces</taxon>
    </lineage>
</organism>
<evidence type="ECO:0000313" key="2">
    <source>
        <dbReference type="Proteomes" id="UP001172386"/>
    </source>
</evidence>
<proteinExistence type="predicted"/>
<dbReference type="EMBL" id="JAPDRQ010000136">
    <property type="protein sequence ID" value="KAJ9653945.1"/>
    <property type="molecule type" value="Genomic_DNA"/>
</dbReference>
<comment type="caution">
    <text evidence="1">The sequence shown here is derived from an EMBL/GenBank/DDBJ whole genome shotgun (WGS) entry which is preliminary data.</text>
</comment>
<keyword evidence="2" id="KW-1185">Reference proteome</keyword>
<name>A0ACC3A1K2_9EURO</name>
<protein>
    <submittedName>
        <fullName evidence="1">Uncharacterized protein</fullName>
    </submittedName>
</protein>
<gene>
    <name evidence="1" type="ORF">H2198_006933</name>
</gene>
<reference evidence="1" key="1">
    <citation type="submission" date="2022-10" db="EMBL/GenBank/DDBJ databases">
        <title>Culturing micro-colonial fungi from biological soil crusts in the Mojave desert and describing Neophaeococcomyces mojavensis, and introducing the new genera and species Taxawa tesnikishii.</title>
        <authorList>
            <person name="Kurbessoian T."/>
            <person name="Stajich J.E."/>
        </authorList>
    </citation>
    <scope>NUCLEOTIDE SEQUENCE</scope>
    <source>
        <strain evidence="1">JES_112</strain>
    </source>
</reference>
<sequence>MQYAAYANLVHAQQAGSIASSRRVSSESNTSTESSSKKPSKFQRFLNGLKPIDKPITPAGIYLPIIKQGPLFEKKMSTSS</sequence>